<evidence type="ECO:0000259" key="2">
    <source>
        <dbReference type="PROSITE" id="PS50093"/>
    </source>
</evidence>
<dbReference type="InterPro" id="IPR000601">
    <property type="entry name" value="PKD_dom"/>
</dbReference>
<dbReference type="InterPro" id="IPR012859">
    <property type="entry name" value="Pilin_N_archaeal"/>
</dbReference>
<dbReference type="InterPro" id="IPR013320">
    <property type="entry name" value="ConA-like_dom_sf"/>
</dbReference>
<dbReference type="EMBL" id="FNCA01000010">
    <property type="protein sequence ID" value="SDG25184.1"/>
    <property type="molecule type" value="Genomic_DNA"/>
</dbReference>
<dbReference type="SMART" id="SM00089">
    <property type="entry name" value="PKD"/>
    <property type="match status" value="1"/>
</dbReference>
<organism evidence="3 4">
    <name type="scientific">Methanolobus vulcani</name>
    <dbReference type="NCBI Taxonomy" id="38026"/>
    <lineage>
        <taxon>Archaea</taxon>
        <taxon>Methanobacteriati</taxon>
        <taxon>Methanobacteriota</taxon>
        <taxon>Stenosarchaea group</taxon>
        <taxon>Methanomicrobia</taxon>
        <taxon>Methanosarcinales</taxon>
        <taxon>Methanosarcinaceae</taxon>
        <taxon>Methanolobus</taxon>
    </lineage>
</organism>
<dbReference type="PROSITE" id="PS50093">
    <property type="entry name" value="PKD"/>
    <property type="match status" value="1"/>
</dbReference>
<dbReference type="InterPro" id="IPR022409">
    <property type="entry name" value="PKD/Chitinase_dom"/>
</dbReference>
<dbReference type="InterPro" id="IPR035986">
    <property type="entry name" value="PKD_dom_sf"/>
</dbReference>
<keyword evidence="4" id="KW-1185">Reference proteome</keyword>
<evidence type="ECO:0000313" key="4">
    <source>
        <dbReference type="Proteomes" id="UP000199259"/>
    </source>
</evidence>
<dbReference type="InterPro" id="IPR013783">
    <property type="entry name" value="Ig-like_fold"/>
</dbReference>
<dbReference type="SUPFAM" id="SSF49299">
    <property type="entry name" value="PKD domain"/>
    <property type="match status" value="1"/>
</dbReference>
<feature type="transmembrane region" description="Helical" evidence="1">
    <location>
        <begin position="29"/>
        <end position="50"/>
    </location>
</feature>
<reference evidence="3 4" key="1">
    <citation type="submission" date="2016-10" db="EMBL/GenBank/DDBJ databases">
        <authorList>
            <person name="Varghese N."/>
            <person name="Submissions S."/>
        </authorList>
    </citation>
    <scope>NUCLEOTIDE SEQUENCE [LARGE SCALE GENOMIC DNA]</scope>
    <source>
        <strain evidence="3 4">PL 12/M</strain>
    </source>
</reference>
<dbReference type="Pfam" id="PF18911">
    <property type="entry name" value="PKD_4"/>
    <property type="match status" value="1"/>
</dbReference>
<protein>
    <submittedName>
        <fullName evidence="3">PKD domain-containing protein</fullName>
    </submittedName>
</protein>
<dbReference type="Pfam" id="PF07790">
    <property type="entry name" value="Pilin_N"/>
    <property type="match status" value="1"/>
</dbReference>
<evidence type="ECO:0000313" key="3">
    <source>
        <dbReference type="EMBL" id="SDG25184.1"/>
    </source>
</evidence>
<keyword evidence="1" id="KW-1133">Transmembrane helix</keyword>
<dbReference type="Pfam" id="PF13385">
    <property type="entry name" value="Laminin_G_3"/>
    <property type="match status" value="1"/>
</dbReference>
<dbReference type="Gene3D" id="2.60.120.200">
    <property type="match status" value="1"/>
</dbReference>
<accession>A0A7Z7FDE9</accession>
<evidence type="ECO:0000256" key="1">
    <source>
        <dbReference type="SAM" id="Phobius"/>
    </source>
</evidence>
<dbReference type="Proteomes" id="UP000199259">
    <property type="component" value="Unassembled WGS sequence"/>
</dbReference>
<dbReference type="PANTHER" id="PTHR38138">
    <property type="entry name" value="VNG6441H"/>
    <property type="match status" value="1"/>
</dbReference>
<proteinExistence type="predicted"/>
<dbReference type="RefSeq" id="WP_091710792.1">
    <property type="nucleotide sequence ID" value="NZ_FNCA01000010.1"/>
</dbReference>
<dbReference type="OrthoDB" id="121941at2157"/>
<keyword evidence="1" id="KW-0472">Membrane</keyword>
<feature type="domain" description="PKD" evidence="2">
    <location>
        <begin position="177"/>
        <end position="264"/>
    </location>
</feature>
<name>A0A7Z7FDE9_9EURY</name>
<comment type="caution">
    <text evidence="3">The sequence shown here is derived from an EMBL/GenBank/DDBJ whole genome shotgun (WGS) entry which is preliminary data.</text>
</comment>
<dbReference type="AlphaFoldDB" id="A0A7Z7FDE9"/>
<dbReference type="CDD" id="cd00146">
    <property type="entry name" value="PKD"/>
    <property type="match status" value="1"/>
</dbReference>
<gene>
    <name evidence="3" type="ORF">SAMN04488589_2510</name>
</gene>
<dbReference type="PANTHER" id="PTHR38138:SF1">
    <property type="entry name" value="ARCHAEAL TYPE IV PILIN N-TERMINAL DOMAIN-CONTAINING PROTEIN"/>
    <property type="match status" value="1"/>
</dbReference>
<keyword evidence="1" id="KW-0812">Transmembrane</keyword>
<sequence length="647" mass="71360">MGAQLDNVKSKVMEIFHDENAVSEIIGEVLLTAIAVLAFSVIAVFVFSYLHADNVVHADVDGWVDVNSDTVYLRHSGGENIDLNKVKIILNLNGTRRDMSSSQLKQITGDNSWHLGQTIAIDTDVLWNTTINENDYVGMILLQTDSNTIIESGSLLGEEIGMVSGSNGNVTGQQYAPVADFTYSPSNPGTFETVTFTDRSSDADGTVVGWSWNFGDGGTSISQYPSYHYSSAGTYTITLTVTDNDGKTDVTSQNVVVVAPPGIFANQITLNKPSKGGVIKNGGYISFTNDGNYRYVDIDSIRYNLNQNDEVKLEVVNDQTSGTISMSITNSQISTFDLNVNLYINGVLQDTGQVTNIYVQPISNYYSTLKYELPSDSSQTYLEAEGNTIINWETNNSAINISNIGFYGSGNTQVNFNPSSTYIKCSGYYELSSPEVLATPSVIPVSRWKFDENSGSIAYDSVDGNDAYINNAHWSSTAINGTSMRFDGNGAYLVVSDNDSLDFDQNMSLVFWLRLNTNNDVCLIGKGMDEVDNFDLFATGGELYFEWTNAGYHYIQTSAMNLQKNVWYQIGVVVDGSDVKFYKDATFVESLSMDGFPLVPNNHDLWMGRQNYGNNDYYLRGYLDEVEIYNVTLSESDMAAYYARTNP</sequence>
<dbReference type="Gene3D" id="2.60.40.10">
    <property type="entry name" value="Immunoglobulins"/>
    <property type="match status" value="1"/>
</dbReference>
<dbReference type="SUPFAM" id="SSF49899">
    <property type="entry name" value="Concanavalin A-like lectins/glucanases"/>
    <property type="match status" value="1"/>
</dbReference>